<protein>
    <submittedName>
        <fullName evidence="2">Uncharacterized protein</fullName>
    </submittedName>
</protein>
<organism evidence="2 3">
    <name type="scientific">Sorangium cellulosum</name>
    <name type="common">Polyangium cellulosum</name>
    <dbReference type="NCBI Taxonomy" id="56"/>
    <lineage>
        <taxon>Bacteria</taxon>
        <taxon>Pseudomonadati</taxon>
        <taxon>Myxococcota</taxon>
        <taxon>Polyangia</taxon>
        <taxon>Polyangiales</taxon>
        <taxon>Polyangiaceae</taxon>
        <taxon>Sorangium</taxon>
    </lineage>
</organism>
<evidence type="ECO:0000313" key="2">
    <source>
        <dbReference type="EMBL" id="AUX30735.1"/>
    </source>
</evidence>
<evidence type="ECO:0000313" key="3">
    <source>
        <dbReference type="Proteomes" id="UP000295497"/>
    </source>
</evidence>
<dbReference type="Proteomes" id="UP000295497">
    <property type="component" value="Chromosome"/>
</dbReference>
<sequence length="83" mass="8434">MPPEPAPPAPPLVALDAELPGESPPPAAVPLPLVVPELVVLAVPPVVVPGESASSLHAATSSTTHARTAEEENFSRCTSMCYA</sequence>
<reference evidence="2 3" key="1">
    <citation type="submission" date="2015-09" db="EMBL/GenBank/DDBJ databases">
        <title>Sorangium comparison.</title>
        <authorList>
            <person name="Zaburannyi N."/>
            <person name="Bunk B."/>
            <person name="Overmann J."/>
            <person name="Mueller R."/>
        </authorList>
    </citation>
    <scope>NUCLEOTIDE SEQUENCE [LARGE SCALE GENOMIC DNA]</scope>
    <source>
        <strain evidence="2 3">So ce836</strain>
    </source>
</reference>
<feature type="compositionally biased region" description="Pro residues" evidence="1">
    <location>
        <begin position="1"/>
        <end position="11"/>
    </location>
</feature>
<proteinExistence type="predicted"/>
<feature type="compositionally biased region" description="Low complexity" evidence="1">
    <location>
        <begin position="56"/>
        <end position="66"/>
    </location>
</feature>
<feature type="region of interest" description="Disordered" evidence="1">
    <location>
        <begin position="56"/>
        <end position="83"/>
    </location>
</feature>
<name>A0A4P2QLB5_SORCE</name>
<feature type="region of interest" description="Disordered" evidence="1">
    <location>
        <begin position="1"/>
        <end position="24"/>
    </location>
</feature>
<evidence type="ECO:0000256" key="1">
    <source>
        <dbReference type="SAM" id="MobiDB-lite"/>
    </source>
</evidence>
<accession>A0A4P2QLB5</accession>
<dbReference type="AlphaFoldDB" id="A0A4P2QLB5"/>
<dbReference type="EMBL" id="CP012672">
    <property type="protein sequence ID" value="AUX30735.1"/>
    <property type="molecule type" value="Genomic_DNA"/>
</dbReference>
<gene>
    <name evidence="2" type="ORF">SOCE836_028460</name>
</gene>